<feature type="signal peptide" evidence="2">
    <location>
        <begin position="1"/>
        <end position="20"/>
    </location>
</feature>
<keyword evidence="1" id="KW-1133">Transmembrane helix</keyword>
<evidence type="ECO:0000256" key="2">
    <source>
        <dbReference type="SAM" id="SignalP"/>
    </source>
</evidence>
<keyword evidence="1" id="KW-0472">Membrane</keyword>
<keyword evidence="4" id="KW-1185">Reference proteome</keyword>
<dbReference type="HOGENOM" id="CLU_022883_3_0_1"/>
<dbReference type="PANTHER" id="PTHR35043">
    <property type="entry name" value="TRANSCRIPTION FACTOR DOMAIN-CONTAINING PROTEIN"/>
    <property type="match status" value="1"/>
</dbReference>
<evidence type="ECO:0000313" key="3">
    <source>
        <dbReference type="EMBL" id="KIM41091.1"/>
    </source>
</evidence>
<sequence>MIILALLYLSLFSPPWNALALPVDFQRPQNLPANDLRSIFIRKEDRFDTRSIYSILWSCLSTIFTCTWITVHPNIPAPGDSQWVVLRRRVGIMIYILLLPELVIYWAWRQHNSACNFTKKHRANTGWTRVHSFFLIMGGFTLHKEGRPLRVLEAKELEELSEAGKIEWPTITEEEISDRSKGDYLSKTIVLFQTTWFIGQCIARGAYGLDVTELEVVTLAFATLTGVIYYFWWDKPLDVRCSIPVSFSRTTWRNKILLPQQYLTKKFRREMRTWSSLPTHSRQAIHPHLLPIHPSFKCSIS</sequence>
<dbReference type="STRING" id="686832.A0A0C3CBY0"/>
<organism evidence="3 4">
    <name type="scientific">Hebeloma cylindrosporum</name>
    <dbReference type="NCBI Taxonomy" id="76867"/>
    <lineage>
        <taxon>Eukaryota</taxon>
        <taxon>Fungi</taxon>
        <taxon>Dikarya</taxon>
        <taxon>Basidiomycota</taxon>
        <taxon>Agaricomycotina</taxon>
        <taxon>Agaricomycetes</taxon>
        <taxon>Agaricomycetidae</taxon>
        <taxon>Agaricales</taxon>
        <taxon>Agaricineae</taxon>
        <taxon>Hymenogastraceae</taxon>
        <taxon>Hebeloma</taxon>
    </lineage>
</organism>
<dbReference type="EMBL" id="KN831781">
    <property type="protein sequence ID" value="KIM41091.1"/>
    <property type="molecule type" value="Genomic_DNA"/>
</dbReference>
<keyword evidence="1" id="KW-0812">Transmembrane</keyword>
<proteinExistence type="predicted"/>
<evidence type="ECO:0000256" key="1">
    <source>
        <dbReference type="SAM" id="Phobius"/>
    </source>
</evidence>
<feature type="transmembrane region" description="Helical" evidence="1">
    <location>
        <begin position="92"/>
        <end position="108"/>
    </location>
</feature>
<reference evidence="4" key="2">
    <citation type="submission" date="2015-01" db="EMBL/GenBank/DDBJ databases">
        <title>Evolutionary Origins and Diversification of the Mycorrhizal Mutualists.</title>
        <authorList>
            <consortium name="DOE Joint Genome Institute"/>
            <consortium name="Mycorrhizal Genomics Consortium"/>
            <person name="Kohler A."/>
            <person name="Kuo A."/>
            <person name="Nagy L.G."/>
            <person name="Floudas D."/>
            <person name="Copeland A."/>
            <person name="Barry K.W."/>
            <person name="Cichocki N."/>
            <person name="Veneault-Fourrey C."/>
            <person name="LaButti K."/>
            <person name="Lindquist E.A."/>
            <person name="Lipzen A."/>
            <person name="Lundell T."/>
            <person name="Morin E."/>
            <person name="Murat C."/>
            <person name="Riley R."/>
            <person name="Ohm R."/>
            <person name="Sun H."/>
            <person name="Tunlid A."/>
            <person name="Henrissat B."/>
            <person name="Grigoriev I.V."/>
            <person name="Hibbett D.S."/>
            <person name="Martin F."/>
        </authorList>
    </citation>
    <scope>NUCLEOTIDE SEQUENCE [LARGE SCALE GENOMIC DNA]</scope>
    <source>
        <strain evidence="4">h7</strain>
    </source>
</reference>
<keyword evidence="2" id="KW-0732">Signal</keyword>
<protein>
    <submittedName>
        <fullName evidence="3">Uncharacterized protein</fullName>
    </submittedName>
</protein>
<accession>A0A0C3CBY0</accession>
<gene>
    <name evidence="3" type="ORF">M413DRAFT_412124</name>
</gene>
<dbReference type="OrthoDB" id="9451547at2759"/>
<name>A0A0C3CBY0_HEBCY</name>
<dbReference type="PANTHER" id="PTHR35043:SF7">
    <property type="entry name" value="TRANSCRIPTION FACTOR DOMAIN-CONTAINING PROTEIN"/>
    <property type="match status" value="1"/>
</dbReference>
<dbReference type="Proteomes" id="UP000053424">
    <property type="component" value="Unassembled WGS sequence"/>
</dbReference>
<feature type="transmembrane region" description="Helical" evidence="1">
    <location>
        <begin position="52"/>
        <end position="71"/>
    </location>
</feature>
<feature type="chain" id="PRO_5002162334" evidence="2">
    <location>
        <begin position="21"/>
        <end position="301"/>
    </location>
</feature>
<dbReference type="AlphaFoldDB" id="A0A0C3CBY0"/>
<evidence type="ECO:0000313" key="4">
    <source>
        <dbReference type="Proteomes" id="UP000053424"/>
    </source>
</evidence>
<reference evidence="3 4" key="1">
    <citation type="submission" date="2014-04" db="EMBL/GenBank/DDBJ databases">
        <authorList>
            <consortium name="DOE Joint Genome Institute"/>
            <person name="Kuo A."/>
            <person name="Gay G."/>
            <person name="Dore J."/>
            <person name="Kohler A."/>
            <person name="Nagy L.G."/>
            <person name="Floudas D."/>
            <person name="Copeland A."/>
            <person name="Barry K.W."/>
            <person name="Cichocki N."/>
            <person name="Veneault-Fourrey C."/>
            <person name="LaButti K."/>
            <person name="Lindquist E.A."/>
            <person name="Lipzen A."/>
            <person name="Lundell T."/>
            <person name="Morin E."/>
            <person name="Murat C."/>
            <person name="Sun H."/>
            <person name="Tunlid A."/>
            <person name="Henrissat B."/>
            <person name="Grigoriev I.V."/>
            <person name="Hibbett D.S."/>
            <person name="Martin F."/>
            <person name="Nordberg H.P."/>
            <person name="Cantor M.N."/>
            <person name="Hua S.X."/>
        </authorList>
    </citation>
    <scope>NUCLEOTIDE SEQUENCE [LARGE SCALE GENOMIC DNA]</scope>
    <source>
        <strain evidence="4">h7</strain>
    </source>
</reference>